<feature type="modified residue" description="4-aspartylphosphate" evidence="3">
    <location>
        <position position="53"/>
    </location>
</feature>
<dbReference type="Gene3D" id="2.40.50.1020">
    <property type="entry name" value="LytTr DNA-binding domain"/>
    <property type="match status" value="1"/>
</dbReference>
<comment type="function">
    <text evidence="2">May play the central regulatory role in sporulation. It may be an element of the effector pathway responsible for the activation of sporulation genes in response to nutritional stress. Spo0A may act in concert with spo0H (a sigma factor) to control the expression of some genes that are critical to the sporulation process.</text>
</comment>
<gene>
    <name evidence="6" type="ORF">SAMN02746098_00589</name>
</gene>
<dbReference type="Pfam" id="PF04397">
    <property type="entry name" value="LytTR"/>
    <property type="match status" value="1"/>
</dbReference>
<dbReference type="PANTHER" id="PTHR37299:SF1">
    <property type="entry name" value="STAGE 0 SPORULATION PROTEIN A HOMOLOG"/>
    <property type="match status" value="1"/>
</dbReference>
<organism evidence="6 7">
    <name type="scientific">Desulfosporosinus lacus DSM 15449</name>
    <dbReference type="NCBI Taxonomy" id="1121420"/>
    <lineage>
        <taxon>Bacteria</taxon>
        <taxon>Bacillati</taxon>
        <taxon>Bacillota</taxon>
        <taxon>Clostridia</taxon>
        <taxon>Eubacteriales</taxon>
        <taxon>Desulfitobacteriaceae</taxon>
        <taxon>Desulfosporosinus</taxon>
    </lineage>
</organism>
<dbReference type="InterPro" id="IPR046947">
    <property type="entry name" value="LytR-like"/>
</dbReference>
<dbReference type="SMART" id="SM00850">
    <property type="entry name" value="LytTR"/>
    <property type="match status" value="1"/>
</dbReference>
<feature type="domain" description="Response regulatory" evidence="4">
    <location>
        <begin position="2"/>
        <end position="116"/>
    </location>
</feature>
<dbReference type="PROSITE" id="PS50110">
    <property type="entry name" value="RESPONSE_REGULATORY"/>
    <property type="match status" value="1"/>
</dbReference>
<dbReference type="InterPro" id="IPR001789">
    <property type="entry name" value="Sig_transdc_resp-reg_receiver"/>
</dbReference>
<sequence>MRIAVVDDERPARSELIHQLLDIVPKAMISEADSGTAALEMMSKDNFDLVFIDINLGDIEGTVLASTVKQLMPKAHIIFATAYSQYAVRAFEIGVSNYILKPFDKHHLERIVANCRKELEACSKPLLNRLPVNCNRRIVLVDIESIVFVETDNRSCLIHTKNGDLTENLSIGEYEKRLSGHRFFRIHKSYLVNLEHVQEIFPWHNNSFALKMSGYENEILPVGREKIKDLRQILKI</sequence>
<evidence type="ECO:0000259" key="5">
    <source>
        <dbReference type="PROSITE" id="PS50930"/>
    </source>
</evidence>
<evidence type="ECO:0000256" key="2">
    <source>
        <dbReference type="ARBA" id="ARBA00024867"/>
    </source>
</evidence>
<reference evidence="7" key="1">
    <citation type="submission" date="2016-11" db="EMBL/GenBank/DDBJ databases">
        <authorList>
            <person name="Varghese N."/>
            <person name="Submissions S."/>
        </authorList>
    </citation>
    <scope>NUCLEOTIDE SEQUENCE [LARGE SCALE GENOMIC DNA]</scope>
    <source>
        <strain evidence="7">DSM 15449</strain>
    </source>
</reference>
<dbReference type="AlphaFoldDB" id="A0A1M5RK67"/>
<dbReference type="RefSeq" id="WP_073027725.1">
    <property type="nucleotide sequence ID" value="NZ_FQXJ01000003.1"/>
</dbReference>
<dbReference type="OrthoDB" id="9809318at2"/>
<feature type="domain" description="HTH LytTR-type" evidence="5">
    <location>
        <begin position="130"/>
        <end position="236"/>
    </location>
</feature>
<evidence type="ECO:0000259" key="4">
    <source>
        <dbReference type="PROSITE" id="PS50110"/>
    </source>
</evidence>
<name>A0A1M5RK67_9FIRM</name>
<dbReference type="InterPro" id="IPR011006">
    <property type="entry name" value="CheY-like_superfamily"/>
</dbReference>
<dbReference type="EMBL" id="FQXJ01000003">
    <property type="protein sequence ID" value="SHH26762.1"/>
    <property type="molecule type" value="Genomic_DNA"/>
</dbReference>
<evidence type="ECO:0000313" key="6">
    <source>
        <dbReference type="EMBL" id="SHH26762.1"/>
    </source>
</evidence>
<dbReference type="Proteomes" id="UP000183954">
    <property type="component" value="Unassembled WGS sequence"/>
</dbReference>
<dbReference type="SMART" id="SM00448">
    <property type="entry name" value="REC"/>
    <property type="match status" value="1"/>
</dbReference>
<keyword evidence="7" id="KW-1185">Reference proteome</keyword>
<dbReference type="SUPFAM" id="SSF52172">
    <property type="entry name" value="CheY-like"/>
    <property type="match status" value="1"/>
</dbReference>
<evidence type="ECO:0000313" key="7">
    <source>
        <dbReference type="Proteomes" id="UP000183954"/>
    </source>
</evidence>
<protein>
    <recommendedName>
        <fullName evidence="1">Stage 0 sporulation protein A homolog</fullName>
    </recommendedName>
</protein>
<dbReference type="InterPro" id="IPR007492">
    <property type="entry name" value="LytTR_DNA-bd_dom"/>
</dbReference>
<dbReference type="Pfam" id="PF00072">
    <property type="entry name" value="Response_reg"/>
    <property type="match status" value="1"/>
</dbReference>
<dbReference type="STRING" id="1121420.SAMN02746098_00589"/>
<dbReference type="PROSITE" id="PS50930">
    <property type="entry name" value="HTH_LYTTR"/>
    <property type="match status" value="1"/>
</dbReference>
<dbReference type="GO" id="GO:0003677">
    <property type="term" value="F:DNA binding"/>
    <property type="evidence" value="ECO:0007669"/>
    <property type="project" value="InterPro"/>
</dbReference>
<accession>A0A1M5RK67</accession>
<dbReference type="PANTHER" id="PTHR37299">
    <property type="entry name" value="TRANSCRIPTIONAL REGULATOR-RELATED"/>
    <property type="match status" value="1"/>
</dbReference>
<dbReference type="GO" id="GO:0000156">
    <property type="term" value="F:phosphorelay response regulator activity"/>
    <property type="evidence" value="ECO:0007669"/>
    <property type="project" value="InterPro"/>
</dbReference>
<keyword evidence="3" id="KW-0597">Phosphoprotein</keyword>
<evidence type="ECO:0000256" key="1">
    <source>
        <dbReference type="ARBA" id="ARBA00018672"/>
    </source>
</evidence>
<dbReference type="Gene3D" id="3.40.50.2300">
    <property type="match status" value="1"/>
</dbReference>
<evidence type="ECO:0000256" key="3">
    <source>
        <dbReference type="PROSITE-ProRule" id="PRU00169"/>
    </source>
</evidence>
<proteinExistence type="predicted"/>